<feature type="region of interest" description="Disordered" evidence="1">
    <location>
        <begin position="69"/>
        <end position="100"/>
    </location>
</feature>
<dbReference type="EMBL" id="RIBY02002345">
    <property type="protein sequence ID" value="KAH9818545.1"/>
    <property type="molecule type" value="Genomic_DNA"/>
</dbReference>
<evidence type="ECO:0000313" key="3">
    <source>
        <dbReference type="Proteomes" id="UP001138500"/>
    </source>
</evidence>
<evidence type="ECO:0000256" key="1">
    <source>
        <dbReference type="SAM" id="MobiDB-lite"/>
    </source>
</evidence>
<dbReference type="Proteomes" id="UP001138500">
    <property type="component" value="Unassembled WGS sequence"/>
</dbReference>
<reference evidence="2 3" key="2">
    <citation type="journal article" date="2021" name="Curr. Genet.">
        <title>Genetic response to nitrogen starvation in the aggressive Eucalyptus foliar pathogen Teratosphaeria destructans.</title>
        <authorList>
            <person name="Havenga M."/>
            <person name="Wingfield B.D."/>
            <person name="Wingfield M.J."/>
            <person name="Dreyer L.L."/>
            <person name="Roets F."/>
            <person name="Aylward J."/>
        </authorList>
    </citation>
    <scope>NUCLEOTIDE SEQUENCE [LARGE SCALE GENOMIC DNA]</scope>
    <source>
        <strain evidence="2">CMW44962</strain>
    </source>
</reference>
<protein>
    <submittedName>
        <fullName evidence="2">Uncharacterized protein</fullName>
    </submittedName>
</protein>
<accession>A0A9W7SK07</accession>
<keyword evidence="3" id="KW-1185">Reference proteome</keyword>
<comment type="caution">
    <text evidence="2">The sequence shown here is derived from an EMBL/GenBank/DDBJ whole genome shotgun (WGS) entry which is preliminary data.</text>
</comment>
<organism evidence="2 3">
    <name type="scientific">Teratosphaeria destructans</name>
    <dbReference type="NCBI Taxonomy" id="418781"/>
    <lineage>
        <taxon>Eukaryota</taxon>
        <taxon>Fungi</taxon>
        <taxon>Dikarya</taxon>
        <taxon>Ascomycota</taxon>
        <taxon>Pezizomycotina</taxon>
        <taxon>Dothideomycetes</taxon>
        <taxon>Dothideomycetidae</taxon>
        <taxon>Mycosphaerellales</taxon>
        <taxon>Teratosphaeriaceae</taxon>
        <taxon>Teratosphaeria</taxon>
    </lineage>
</organism>
<name>A0A9W7SK07_9PEZI</name>
<gene>
    <name evidence="2" type="ORF">Tdes44962_MAKER05310</name>
</gene>
<sequence length="399" mass="44605">REPAEGPPNRLLRHHYYRQLALFTIHNTRGNHCIHILRPTTSATSTMHLKQILLALTATSGLALAAPQMAPDANAPTAPEKRADKPAPAPKPIGKPVDQPASSWLLTGYSTGECTADKFDTKSAPAYSNNLVQGCKRFDADNTPTSVTFDGKGAWQLYLFEDEKCKTSDAAYQGDGFISANDLRCYDVRGMPYQEPNAGRLTSTAYLDSREATGCSVQVHRHMLVGTTKPHATQSVPVRITTATPSAATRSWKAKLLRTSESPQETRYRSAIEFALQMTDKTHKTLVRPSATFAEFEQEMRVRYLHAIEAFFDRCQIPVKCIWSFVFVGRPPRPGHAILVPERARERLPVDESCWDMIKLLASEWEEVRLELCFRLEDADDGPRAIDELPPPYESLDFT</sequence>
<dbReference type="OrthoDB" id="10371995at2759"/>
<proteinExistence type="predicted"/>
<feature type="non-terminal residue" evidence="2">
    <location>
        <position position="1"/>
    </location>
</feature>
<dbReference type="AlphaFoldDB" id="A0A9W7SK07"/>
<reference evidence="2 3" key="1">
    <citation type="journal article" date="2018" name="IMA Fungus">
        <title>IMA Genome-F 10: Nine draft genome sequences of Claviceps purpurea s.lat., including C. arundinis, C. humidiphila, and C. cf. spartinae, pseudomolecules for the pitch canker pathogen Fusarium circinatum, draft genome of Davidsoniella eucalypti, Grosmannia galeiformis, Quambalaria eucalypti, and Teratosphaeria destructans.</title>
        <authorList>
            <person name="Wingfield B.D."/>
            <person name="Liu M."/>
            <person name="Nguyen H.D."/>
            <person name="Lane F.A."/>
            <person name="Morgan S.W."/>
            <person name="De Vos L."/>
            <person name="Wilken P.M."/>
            <person name="Duong T.A."/>
            <person name="Aylward J."/>
            <person name="Coetzee M.P."/>
            <person name="Dadej K."/>
            <person name="De Beer Z.W."/>
            <person name="Findlay W."/>
            <person name="Havenga M."/>
            <person name="Kolarik M."/>
            <person name="Menzies J.G."/>
            <person name="Naidoo K."/>
            <person name="Pochopski O."/>
            <person name="Shoukouhi P."/>
            <person name="Santana Q.C."/>
            <person name="Seifert K.A."/>
            <person name="Soal N."/>
            <person name="Steenkamp E.T."/>
            <person name="Tatham C.T."/>
            <person name="van der Nest M.A."/>
            <person name="Wingfield M.J."/>
        </authorList>
    </citation>
    <scope>NUCLEOTIDE SEQUENCE [LARGE SCALE GENOMIC DNA]</scope>
    <source>
        <strain evidence="2">CMW44962</strain>
    </source>
</reference>
<evidence type="ECO:0000313" key="2">
    <source>
        <dbReference type="EMBL" id="KAH9818545.1"/>
    </source>
</evidence>